<accession>A0ABZ0PFL3</accession>
<evidence type="ECO:0000313" key="1">
    <source>
        <dbReference type="EMBL" id="WPB84444.1"/>
    </source>
</evidence>
<keyword evidence="2" id="KW-1185">Reference proteome</keyword>
<gene>
    <name evidence="1" type="ORF">R9Z33_20405</name>
</gene>
<evidence type="ECO:0000313" key="2">
    <source>
        <dbReference type="Proteomes" id="UP001305521"/>
    </source>
</evidence>
<reference evidence="1 2" key="1">
    <citation type="submission" date="2023-11" db="EMBL/GenBank/DDBJ databases">
        <title>Arctic aerobic anoxygenic photoheterotroph Sediminicoccus rosea KRV36 adapts its photosynthesis to long days of polar summer.</title>
        <authorList>
            <person name="Tomasch J."/>
            <person name="Kopejtka K."/>
            <person name="Bily T."/>
            <person name="Gardiner A.T."/>
            <person name="Gardian Z."/>
            <person name="Shivaramu S."/>
            <person name="Koblizek M."/>
            <person name="Engelhardt F."/>
            <person name="Kaftan D."/>
        </authorList>
    </citation>
    <scope>NUCLEOTIDE SEQUENCE [LARGE SCALE GENOMIC DNA]</scope>
    <source>
        <strain evidence="1 2">R-30</strain>
    </source>
</reference>
<dbReference type="RefSeq" id="WP_318648405.1">
    <property type="nucleotide sequence ID" value="NZ_CP137852.1"/>
</dbReference>
<organism evidence="1 2">
    <name type="scientific">Sediminicoccus rosea</name>
    <dbReference type="NCBI Taxonomy" id="1225128"/>
    <lineage>
        <taxon>Bacteria</taxon>
        <taxon>Pseudomonadati</taxon>
        <taxon>Pseudomonadota</taxon>
        <taxon>Alphaproteobacteria</taxon>
        <taxon>Acetobacterales</taxon>
        <taxon>Roseomonadaceae</taxon>
        <taxon>Sediminicoccus</taxon>
    </lineage>
</organism>
<name>A0ABZ0PFL3_9PROT</name>
<sequence length="201" mass="22080">MALLDFFRRRPEASPEALGDFLHAQAAYVAQKTVLDYCRVKAGRSEKQLFADPDFQAALAHCRWQVFFSALTDVTALVEAHLRPHAPGQEAALAAALVPLHAAALLAEPPPPEEAASAEAARDGLPHHLASLQLEPPQPAHRQKLLAEPVLFATLPIHSEQRQGESLAIKGALRFQIVSTQQELERRFDAVKTADNLLNRR</sequence>
<proteinExistence type="predicted"/>
<dbReference type="EMBL" id="CP137852">
    <property type="protein sequence ID" value="WPB84444.1"/>
    <property type="molecule type" value="Genomic_DNA"/>
</dbReference>
<dbReference type="Proteomes" id="UP001305521">
    <property type="component" value="Chromosome"/>
</dbReference>
<protein>
    <submittedName>
        <fullName evidence="1">Uncharacterized protein</fullName>
    </submittedName>
</protein>